<gene>
    <name evidence="9" type="ORF">R5W23_005265</name>
</gene>
<accession>A0ABU5F836</accession>
<name>A0ABU5F836_9BACT</name>
<keyword evidence="6 8" id="KW-0472">Membrane</keyword>
<keyword evidence="2" id="KW-1003">Cell membrane</keyword>
<reference evidence="10" key="1">
    <citation type="journal article" date="2023" name="Mar. Drugs">
        <title>Gemmata algarum, a Novel Planctomycete Isolated from an Algal Mat, Displays Antimicrobial Activity.</title>
        <authorList>
            <person name="Kumar G."/>
            <person name="Kallscheuer N."/>
            <person name="Kashif M."/>
            <person name="Ahamad S."/>
            <person name="Jagadeeshwari U."/>
            <person name="Pannikurungottu S."/>
            <person name="Haufschild T."/>
            <person name="Kabuu M."/>
            <person name="Sasikala C."/>
            <person name="Jogler C."/>
            <person name="Ramana C."/>
        </authorList>
    </citation>
    <scope>NUCLEOTIDE SEQUENCE [LARGE SCALE GENOMIC DNA]</scope>
    <source>
        <strain evidence="10">JC673</strain>
    </source>
</reference>
<keyword evidence="3" id="KW-0808">Transferase</keyword>
<feature type="transmembrane region" description="Helical" evidence="8">
    <location>
        <begin position="193"/>
        <end position="211"/>
    </location>
</feature>
<evidence type="ECO:0000313" key="9">
    <source>
        <dbReference type="EMBL" id="MDY3563649.1"/>
    </source>
</evidence>
<sequence>MPPDFPSPAPHWRVRAAWAVWLLVLAGLLTRGAVAPHRNNCFRDHYRSGGVNWLAGTDLYGTTADTCRYSPAVHVALVPFSALPEYWGGLAWRAAGAAALLAALGWWLRAVCPPDLSPKARAWVLLAALPLCLGSLNNGQSNVFMAAALLAGTAAAARGRWWVAAAAVAAACFFKIYPIAVGLLFVAMYPRRFGPRFALALAAGLLLPFLAQEPEYVARQYERWLGNLRADDRSAWVLDEAYRDAWLLVRRAGLPLSHAAYQWVTVAAAAAVGGLCLLARWRGVPDRTALNRALGLGCCWMTAFGPATESPTYILLGPTLAWLLVESRRGGPAPWARAPVVLAAVLFFGTCVAVTTPPYGRLVLRTGTQPAAALVLLAVLAAMTLKRPAAAVAPAAGPFVPPVRRAA</sequence>
<comment type="subcellular location">
    <subcellularLocation>
        <location evidence="1">Cell membrane</location>
        <topology evidence="1">Multi-pass membrane protein</topology>
    </subcellularLocation>
</comment>
<evidence type="ECO:0000256" key="8">
    <source>
        <dbReference type="SAM" id="Phobius"/>
    </source>
</evidence>
<proteinExistence type="inferred from homology"/>
<keyword evidence="5 8" id="KW-1133">Transmembrane helix</keyword>
<evidence type="ECO:0000313" key="10">
    <source>
        <dbReference type="Proteomes" id="UP001272242"/>
    </source>
</evidence>
<dbReference type="Proteomes" id="UP001272242">
    <property type="component" value="Unassembled WGS sequence"/>
</dbReference>
<evidence type="ECO:0000256" key="6">
    <source>
        <dbReference type="ARBA" id="ARBA00023136"/>
    </source>
</evidence>
<evidence type="ECO:0000256" key="1">
    <source>
        <dbReference type="ARBA" id="ARBA00004651"/>
    </source>
</evidence>
<evidence type="ECO:0000256" key="2">
    <source>
        <dbReference type="ARBA" id="ARBA00022475"/>
    </source>
</evidence>
<feature type="transmembrane region" description="Helical" evidence="8">
    <location>
        <begin position="362"/>
        <end position="385"/>
    </location>
</feature>
<comment type="caution">
    <text evidence="9">The sequence shown here is derived from an EMBL/GenBank/DDBJ whole genome shotgun (WGS) entry which is preliminary data.</text>
</comment>
<feature type="transmembrane region" description="Helical" evidence="8">
    <location>
        <begin position="260"/>
        <end position="281"/>
    </location>
</feature>
<feature type="transmembrane region" description="Helical" evidence="8">
    <location>
        <begin position="336"/>
        <end position="355"/>
    </location>
</feature>
<feature type="transmembrane region" description="Helical" evidence="8">
    <location>
        <begin position="90"/>
        <end position="108"/>
    </location>
</feature>
<organism evidence="9 10">
    <name type="scientific">Gemmata algarum</name>
    <dbReference type="NCBI Taxonomy" id="2975278"/>
    <lineage>
        <taxon>Bacteria</taxon>
        <taxon>Pseudomonadati</taxon>
        <taxon>Planctomycetota</taxon>
        <taxon>Planctomycetia</taxon>
        <taxon>Gemmatales</taxon>
        <taxon>Gemmataceae</taxon>
        <taxon>Gemmata</taxon>
    </lineage>
</organism>
<evidence type="ECO:0000256" key="7">
    <source>
        <dbReference type="ARBA" id="ARBA00024033"/>
    </source>
</evidence>
<keyword evidence="4 8" id="KW-0812">Transmembrane</keyword>
<dbReference type="InterPro" id="IPR018584">
    <property type="entry name" value="GT87"/>
</dbReference>
<feature type="transmembrane region" description="Helical" evidence="8">
    <location>
        <begin position="293"/>
        <end position="316"/>
    </location>
</feature>
<dbReference type="RefSeq" id="WP_320689808.1">
    <property type="nucleotide sequence ID" value="NZ_JAXBLV010000244.1"/>
</dbReference>
<evidence type="ECO:0000256" key="5">
    <source>
        <dbReference type="ARBA" id="ARBA00022989"/>
    </source>
</evidence>
<dbReference type="EMBL" id="JAXBLV010000244">
    <property type="protein sequence ID" value="MDY3563649.1"/>
    <property type="molecule type" value="Genomic_DNA"/>
</dbReference>
<evidence type="ECO:0000256" key="4">
    <source>
        <dbReference type="ARBA" id="ARBA00022692"/>
    </source>
</evidence>
<feature type="transmembrane region" description="Helical" evidence="8">
    <location>
        <begin position="159"/>
        <end position="186"/>
    </location>
</feature>
<comment type="similarity">
    <text evidence="7">Belongs to the glycosyltransferase 87 family.</text>
</comment>
<protein>
    <submittedName>
        <fullName evidence="9">Glycosyltransferase 87 family protein</fullName>
    </submittedName>
</protein>
<evidence type="ECO:0000256" key="3">
    <source>
        <dbReference type="ARBA" id="ARBA00022679"/>
    </source>
</evidence>
<keyword evidence="10" id="KW-1185">Reference proteome</keyword>
<dbReference type="Pfam" id="PF09594">
    <property type="entry name" value="GT87"/>
    <property type="match status" value="1"/>
</dbReference>